<dbReference type="AlphaFoldDB" id="A0A9P0LTJ9"/>
<dbReference type="Proteomes" id="UP001152888">
    <property type="component" value="Unassembled WGS sequence"/>
</dbReference>
<reference evidence="1" key="1">
    <citation type="submission" date="2022-03" db="EMBL/GenBank/DDBJ databases">
        <authorList>
            <person name="Sayadi A."/>
        </authorList>
    </citation>
    <scope>NUCLEOTIDE SEQUENCE</scope>
</reference>
<gene>
    <name evidence="1" type="ORF">ACAOBT_LOCUS24517</name>
</gene>
<accession>A0A9P0LTJ9</accession>
<comment type="caution">
    <text evidence="1">The sequence shown here is derived from an EMBL/GenBank/DDBJ whole genome shotgun (WGS) entry which is preliminary data.</text>
</comment>
<evidence type="ECO:0000313" key="2">
    <source>
        <dbReference type="Proteomes" id="UP001152888"/>
    </source>
</evidence>
<dbReference type="EMBL" id="CAKOFQ010007337">
    <property type="protein sequence ID" value="CAH1998672.1"/>
    <property type="molecule type" value="Genomic_DNA"/>
</dbReference>
<sequence length="92" mass="10562">MRTPTGVDETLNFVCGNASKDGQLPEMYELHHNTTQRQIILPVSVLFLTVTLNMNCQYLSFQCIKLSLLSKTLRKTYHLTGGLSVYVRQWQK</sequence>
<protein>
    <submittedName>
        <fullName evidence="1">Uncharacterized protein</fullName>
    </submittedName>
</protein>
<evidence type="ECO:0000313" key="1">
    <source>
        <dbReference type="EMBL" id="CAH1998672.1"/>
    </source>
</evidence>
<keyword evidence="2" id="KW-1185">Reference proteome</keyword>
<organism evidence="1 2">
    <name type="scientific">Acanthoscelides obtectus</name>
    <name type="common">Bean weevil</name>
    <name type="synonym">Bruchus obtectus</name>
    <dbReference type="NCBI Taxonomy" id="200917"/>
    <lineage>
        <taxon>Eukaryota</taxon>
        <taxon>Metazoa</taxon>
        <taxon>Ecdysozoa</taxon>
        <taxon>Arthropoda</taxon>
        <taxon>Hexapoda</taxon>
        <taxon>Insecta</taxon>
        <taxon>Pterygota</taxon>
        <taxon>Neoptera</taxon>
        <taxon>Endopterygota</taxon>
        <taxon>Coleoptera</taxon>
        <taxon>Polyphaga</taxon>
        <taxon>Cucujiformia</taxon>
        <taxon>Chrysomeloidea</taxon>
        <taxon>Chrysomelidae</taxon>
        <taxon>Bruchinae</taxon>
        <taxon>Bruchini</taxon>
        <taxon>Acanthoscelides</taxon>
    </lineage>
</organism>
<proteinExistence type="predicted"/>
<name>A0A9P0LTJ9_ACAOB</name>